<gene>
    <name evidence="2" type="ORF">KIN20_017237</name>
</gene>
<sequence length="134" mass="15396">MQNLSHLIEQTEEKAVSSGEHEEELVESPRKRPRKLKSREQPTDVVSVKELFLQHPTEFWELFEATRKMVDFLKGAESISSLSCVTSSETDCDPAVSKFLDSIEMSKYKTLFAKFSIDVMKSLNAEELTRFMSK</sequence>
<proteinExistence type="predicted"/>
<dbReference type="AlphaFoldDB" id="A0AAD5QRC4"/>
<comment type="caution">
    <text evidence="2">The sequence shown here is derived from an EMBL/GenBank/DDBJ whole genome shotgun (WGS) entry which is preliminary data.</text>
</comment>
<evidence type="ECO:0000313" key="2">
    <source>
        <dbReference type="EMBL" id="KAJ1358735.1"/>
    </source>
</evidence>
<organism evidence="2 3">
    <name type="scientific">Parelaphostrongylus tenuis</name>
    <name type="common">Meningeal worm</name>
    <dbReference type="NCBI Taxonomy" id="148309"/>
    <lineage>
        <taxon>Eukaryota</taxon>
        <taxon>Metazoa</taxon>
        <taxon>Ecdysozoa</taxon>
        <taxon>Nematoda</taxon>
        <taxon>Chromadorea</taxon>
        <taxon>Rhabditida</taxon>
        <taxon>Rhabditina</taxon>
        <taxon>Rhabditomorpha</taxon>
        <taxon>Strongyloidea</taxon>
        <taxon>Metastrongylidae</taxon>
        <taxon>Parelaphostrongylus</taxon>
    </lineage>
</organism>
<keyword evidence="3" id="KW-1185">Reference proteome</keyword>
<reference evidence="2" key="1">
    <citation type="submission" date="2021-06" db="EMBL/GenBank/DDBJ databases">
        <title>Parelaphostrongylus tenuis whole genome reference sequence.</title>
        <authorList>
            <person name="Garwood T.J."/>
            <person name="Larsen P.A."/>
            <person name="Fountain-Jones N.M."/>
            <person name="Garbe J.R."/>
            <person name="Macchietto M.G."/>
            <person name="Kania S.A."/>
            <person name="Gerhold R.W."/>
            <person name="Richards J.E."/>
            <person name="Wolf T.M."/>
        </authorList>
    </citation>
    <scope>NUCLEOTIDE SEQUENCE</scope>
    <source>
        <strain evidence="2">MNPRO001-30</strain>
        <tissue evidence="2">Meninges</tissue>
    </source>
</reference>
<dbReference type="Proteomes" id="UP001196413">
    <property type="component" value="Unassembled WGS sequence"/>
</dbReference>
<accession>A0AAD5QRC4</accession>
<evidence type="ECO:0000256" key="1">
    <source>
        <dbReference type="SAM" id="MobiDB-lite"/>
    </source>
</evidence>
<name>A0AAD5QRC4_PARTN</name>
<dbReference type="EMBL" id="JAHQIW010003451">
    <property type="protein sequence ID" value="KAJ1358735.1"/>
    <property type="molecule type" value="Genomic_DNA"/>
</dbReference>
<protein>
    <submittedName>
        <fullName evidence="2">Uncharacterized protein</fullName>
    </submittedName>
</protein>
<evidence type="ECO:0000313" key="3">
    <source>
        <dbReference type="Proteomes" id="UP001196413"/>
    </source>
</evidence>
<feature type="region of interest" description="Disordered" evidence="1">
    <location>
        <begin position="1"/>
        <end position="41"/>
    </location>
</feature>